<evidence type="ECO:0000256" key="3">
    <source>
        <dbReference type="ARBA" id="ARBA00023027"/>
    </source>
</evidence>
<keyword evidence="1 5" id="KW-0328">Glycosyltransferase</keyword>
<dbReference type="GO" id="GO:0070212">
    <property type="term" value="P:protein poly-ADP-ribosylation"/>
    <property type="evidence" value="ECO:0007669"/>
    <property type="project" value="TreeGrafter"/>
</dbReference>
<gene>
    <name evidence="7" type="primary">PARP1_1</name>
    <name evidence="7" type="ORF">SK128_005832</name>
</gene>
<accession>A0AAN8ZS36</accession>
<evidence type="ECO:0000313" key="8">
    <source>
        <dbReference type="Proteomes" id="UP001381693"/>
    </source>
</evidence>
<evidence type="ECO:0000259" key="6">
    <source>
        <dbReference type="PROSITE" id="PS51059"/>
    </source>
</evidence>
<proteinExistence type="predicted"/>
<dbReference type="EC" id="2.4.2.-" evidence="5"/>
<feature type="non-terminal residue" evidence="7">
    <location>
        <position position="71"/>
    </location>
</feature>
<reference evidence="7 8" key="1">
    <citation type="submission" date="2023-11" db="EMBL/GenBank/DDBJ databases">
        <title>Halocaridina rubra genome assembly.</title>
        <authorList>
            <person name="Smith C."/>
        </authorList>
    </citation>
    <scope>NUCLEOTIDE SEQUENCE [LARGE SCALE GENOMIC DNA]</scope>
    <source>
        <strain evidence="7">EP-1</strain>
        <tissue evidence="7">Whole</tissue>
    </source>
</reference>
<dbReference type="PANTHER" id="PTHR10459">
    <property type="entry name" value="DNA LIGASE"/>
    <property type="match status" value="1"/>
</dbReference>
<protein>
    <recommendedName>
        <fullName evidence="5">Poly [ADP-ribose] polymerase</fullName>
        <shortName evidence="5">PARP</shortName>
        <ecNumber evidence="5">2.4.2.-</ecNumber>
    </recommendedName>
</protein>
<dbReference type="Proteomes" id="UP001381693">
    <property type="component" value="Unassembled WGS sequence"/>
</dbReference>
<evidence type="ECO:0000256" key="1">
    <source>
        <dbReference type="ARBA" id="ARBA00022676"/>
    </source>
</evidence>
<dbReference type="GO" id="GO:0003950">
    <property type="term" value="F:NAD+ poly-ADP-ribosyltransferase activity"/>
    <property type="evidence" value="ECO:0007669"/>
    <property type="project" value="UniProtKB-UniRule"/>
</dbReference>
<evidence type="ECO:0000256" key="5">
    <source>
        <dbReference type="RuleBase" id="RU362114"/>
    </source>
</evidence>
<keyword evidence="8" id="KW-1185">Reference proteome</keyword>
<organism evidence="7 8">
    <name type="scientific">Halocaridina rubra</name>
    <name type="common">Hawaiian red shrimp</name>
    <dbReference type="NCBI Taxonomy" id="373956"/>
    <lineage>
        <taxon>Eukaryota</taxon>
        <taxon>Metazoa</taxon>
        <taxon>Ecdysozoa</taxon>
        <taxon>Arthropoda</taxon>
        <taxon>Crustacea</taxon>
        <taxon>Multicrustacea</taxon>
        <taxon>Malacostraca</taxon>
        <taxon>Eumalacostraca</taxon>
        <taxon>Eucarida</taxon>
        <taxon>Decapoda</taxon>
        <taxon>Pleocyemata</taxon>
        <taxon>Caridea</taxon>
        <taxon>Atyoidea</taxon>
        <taxon>Atyidae</taxon>
        <taxon>Halocaridina</taxon>
    </lineage>
</organism>
<dbReference type="InterPro" id="IPR012317">
    <property type="entry name" value="Poly(ADP-ribose)pol_cat_dom"/>
</dbReference>
<dbReference type="SUPFAM" id="SSF56399">
    <property type="entry name" value="ADP-ribosylation"/>
    <property type="match status" value="1"/>
</dbReference>
<dbReference type="GO" id="GO:0005730">
    <property type="term" value="C:nucleolus"/>
    <property type="evidence" value="ECO:0007669"/>
    <property type="project" value="TreeGrafter"/>
</dbReference>
<name>A0AAN8ZS36_HALRR</name>
<evidence type="ECO:0000313" key="7">
    <source>
        <dbReference type="EMBL" id="KAK6996034.1"/>
    </source>
</evidence>
<dbReference type="EMBL" id="JAXCGZ010024258">
    <property type="protein sequence ID" value="KAK6996034.1"/>
    <property type="molecule type" value="Genomic_DNA"/>
</dbReference>
<dbReference type="Gene3D" id="3.90.228.10">
    <property type="match status" value="1"/>
</dbReference>
<dbReference type="PANTHER" id="PTHR10459:SF60">
    <property type="entry name" value="POLY [ADP-RIBOSE] POLYMERASE 2"/>
    <property type="match status" value="1"/>
</dbReference>
<feature type="non-terminal residue" evidence="7">
    <location>
        <position position="1"/>
    </location>
</feature>
<sequence length="71" mass="7791">YERTNADYIEKLPKGMHSTKGIGRTHPDPAQTIKLEDGVEVPLGKGTASGVGRTSLLYNEYIVYDVAQINI</sequence>
<dbReference type="PROSITE" id="PS51059">
    <property type="entry name" value="PARP_CATALYTIC"/>
    <property type="match status" value="1"/>
</dbReference>
<dbReference type="AlphaFoldDB" id="A0AAN8ZS36"/>
<comment type="catalytic activity">
    <reaction evidence="4">
        <text>NAD(+) + (ADP-D-ribosyl)n-acceptor = nicotinamide + (ADP-D-ribosyl)n+1-acceptor + H(+).</text>
        <dbReference type="EC" id="2.4.2.30"/>
    </reaction>
</comment>
<feature type="domain" description="PARP catalytic" evidence="6">
    <location>
        <begin position="1"/>
        <end position="71"/>
    </location>
</feature>
<dbReference type="GO" id="GO:0006302">
    <property type="term" value="P:double-strand break repair"/>
    <property type="evidence" value="ECO:0007669"/>
    <property type="project" value="TreeGrafter"/>
</dbReference>
<keyword evidence="3 5" id="KW-0520">NAD</keyword>
<dbReference type="GO" id="GO:1990404">
    <property type="term" value="F:NAD+-protein mono-ADP-ribosyltransferase activity"/>
    <property type="evidence" value="ECO:0007669"/>
    <property type="project" value="TreeGrafter"/>
</dbReference>
<evidence type="ECO:0000256" key="2">
    <source>
        <dbReference type="ARBA" id="ARBA00022679"/>
    </source>
</evidence>
<dbReference type="InterPro" id="IPR050800">
    <property type="entry name" value="ARTD/PARP"/>
</dbReference>
<keyword evidence="2 5" id="KW-0808">Transferase</keyword>
<evidence type="ECO:0000256" key="4">
    <source>
        <dbReference type="ARBA" id="ARBA00033987"/>
    </source>
</evidence>
<comment type="caution">
    <text evidence="7">The sequence shown here is derived from an EMBL/GenBank/DDBJ whole genome shotgun (WGS) entry which is preliminary data.</text>
</comment>
<dbReference type="Pfam" id="PF00644">
    <property type="entry name" value="PARP"/>
    <property type="match status" value="1"/>
</dbReference>